<evidence type="ECO:0000256" key="1">
    <source>
        <dbReference type="ARBA" id="ARBA00009995"/>
    </source>
</evidence>
<dbReference type="Proteomes" id="UP000046392">
    <property type="component" value="Unplaced"/>
</dbReference>
<keyword evidence="6" id="KW-0812">Transmembrane</keyword>
<reference evidence="8" key="1">
    <citation type="submission" date="2017-02" db="UniProtKB">
        <authorList>
            <consortium name="WormBaseParasite"/>
        </authorList>
    </citation>
    <scope>IDENTIFICATION</scope>
</reference>
<dbReference type="InterPro" id="IPR002213">
    <property type="entry name" value="UDP_glucos_trans"/>
</dbReference>
<evidence type="ECO:0000256" key="6">
    <source>
        <dbReference type="SAM" id="Phobius"/>
    </source>
</evidence>
<dbReference type="GO" id="GO:0015020">
    <property type="term" value="F:glucuronosyltransferase activity"/>
    <property type="evidence" value="ECO:0007669"/>
    <property type="project" value="UniProtKB-EC"/>
</dbReference>
<dbReference type="STRING" id="174720.A0A0N5BJT3"/>
<dbReference type="EC" id="2.4.1.17" evidence="2"/>
<evidence type="ECO:0000313" key="7">
    <source>
        <dbReference type="Proteomes" id="UP000046392"/>
    </source>
</evidence>
<keyword evidence="6" id="KW-0472">Membrane</keyword>
<feature type="transmembrane region" description="Helical" evidence="6">
    <location>
        <begin position="719"/>
        <end position="742"/>
    </location>
</feature>
<dbReference type="SUPFAM" id="SSF53756">
    <property type="entry name" value="UDP-Glycosyltransferase/glycogen phosphorylase"/>
    <property type="match status" value="1"/>
</dbReference>
<protein>
    <recommendedName>
        <fullName evidence="2">glucuronosyltransferase</fullName>
        <ecNumber evidence="2">2.4.1.17</ecNumber>
    </recommendedName>
</protein>
<evidence type="ECO:0000256" key="2">
    <source>
        <dbReference type="ARBA" id="ARBA00012544"/>
    </source>
</evidence>
<keyword evidence="3" id="KW-0328">Glycosyltransferase</keyword>
<keyword evidence="7" id="KW-1185">Reference proteome</keyword>
<dbReference type="Gene3D" id="3.40.50.2000">
    <property type="entry name" value="Glycogen Phosphorylase B"/>
    <property type="match status" value="1"/>
</dbReference>
<accession>A0A0N5BJT3</accession>
<dbReference type="InterPro" id="IPR050271">
    <property type="entry name" value="UDP-glycosyltransferase"/>
</dbReference>
<comment type="catalytic activity">
    <reaction evidence="5">
        <text>glucuronate acceptor + UDP-alpha-D-glucuronate = acceptor beta-D-glucuronoside + UDP + H(+)</text>
        <dbReference type="Rhea" id="RHEA:21032"/>
        <dbReference type="ChEBI" id="CHEBI:15378"/>
        <dbReference type="ChEBI" id="CHEBI:58052"/>
        <dbReference type="ChEBI" id="CHEBI:58223"/>
        <dbReference type="ChEBI" id="CHEBI:132367"/>
        <dbReference type="ChEBI" id="CHEBI:132368"/>
        <dbReference type="EC" id="2.4.1.17"/>
    </reaction>
</comment>
<dbReference type="FunFam" id="3.40.50.2000:FF:000021">
    <property type="entry name" value="UDP-glucuronosyltransferase"/>
    <property type="match status" value="1"/>
</dbReference>
<keyword evidence="6" id="KW-1133">Transmembrane helix</keyword>
<dbReference type="WBParaSite" id="SPAL_0000620200.1">
    <property type="protein sequence ID" value="SPAL_0000620200.1"/>
    <property type="gene ID" value="SPAL_0000620200"/>
</dbReference>
<dbReference type="Pfam" id="PF00201">
    <property type="entry name" value="UDPGT"/>
    <property type="match status" value="1"/>
</dbReference>
<organism evidence="7 8">
    <name type="scientific">Strongyloides papillosus</name>
    <name type="common">Intestinal threadworm</name>
    <dbReference type="NCBI Taxonomy" id="174720"/>
    <lineage>
        <taxon>Eukaryota</taxon>
        <taxon>Metazoa</taxon>
        <taxon>Ecdysozoa</taxon>
        <taxon>Nematoda</taxon>
        <taxon>Chromadorea</taxon>
        <taxon>Rhabditida</taxon>
        <taxon>Tylenchina</taxon>
        <taxon>Panagrolaimomorpha</taxon>
        <taxon>Strongyloidoidea</taxon>
        <taxon>Strongyloididae</taxon>
        <taxon>Strongyloides</taxon>
    </lineage>
</organism>
<sequence length="769" mass="88400">MNSGILEKILKSKDKSQKLKNTNSLQCNNVTCGVGAIGCLSYQQFPKVKIINAQDYIDEIKDNSYDSNEDYNEENSYEDKNINKNNYLIEPFQIEFNEEFDQNYRKKREIKDSEKNGISKEYECVYPHLNNEVYRYCTMIYSNLNDERCYNGKGFKICCCYVRPNMNTCEPGEKELPPTITLPPKIIPYKNIVNNDTIFITTATSQIELLKTSTIKPTTFKINKTTTNFKMNKVVMFSYLCIFFNIILLHNVVLGGKILIYSPSYSGSHILTNGKIADTLVKEGHDVTLLILDIDSSVKFNGTKLGRVVRMSNLSEVYDNMMNDWLGNDVQQPDTASYWTRYTFEKAAYAVCEMIISRKHELDFLKEEKFDLGFVEMLEYCGHGILHYLGVKQTIWISTTPLHDNVAWNFGIPTTPSYIPSVEENFNGPIMSFYERLINTKQLFTQLSLQYIGGEMCTSLFRKYIDKDFPNLRVLAGNSSLSFVMTDEILDVPRPILHKIIYIGGLGISNPKPLNPYWNDIMNMGKKGVILFSMGTAASFSSFSVNKKLSVLRAFKEFPEYQFILKINKNDIETPELAKDLKNIVLTTWMPQLDLLGHSNMKLFITHGGISSIIESHLNGIPMIIIPSFADQQRNAKFLEWRGTGKAMLRSKLTFKNLRNAIKEVLNNESYKKNVKRIQKLMKTKPGTPERKLIEWTNFVLNNDGLIEFNSPSKDLNIFVYHSIDVLLFIILFFTTLIYLLIKSLKCVITMKKKKTKAIKESIIKKKKA</sequence>
<dbReference type="PANTHER" id="PTHR48043">
    <property type="entry name" value="EG:EG0003.4 PROTEIN-RELATED"/>
    <property type="match status" value="1"/>
</dbReference>
<evidence type="ECO:0000256" key="4">
    <source>
        <dbReference type="ARBA" id="ARBA00022679"/>
    </source>
</evidence>
<dbReference type="AlphaFoldDB" id="A0A0N5BJT3"/>
<evidence type="ECO:0000256" key="5">
    <source>
        <dbReference type="ARBA" id="ARBA00047475"/>
    </source>
</evidence>
<comment type="similarity">
    <text evidence="1">Belongs to the UDP-glycosyltransferase family.</text>
</comment>
<dbReference type="CDD" id="cd03784">
    <property type="entry name" value="GT1_Gtf-like"/>
    <property type="match status" value="1"/>
</dbReference>
<dbReference type="PANTHER" id="PTHR48043:SF143">
    <property type="entry name" value="UDP-GLUCURONOSYLTRANSFERASE"/>
    <property type="match status" value="1"/>
</dbReference>
<keyword evidence="4" id="KW-0808">Transferase</keyword>
<evidence type="ECO:0000256" key="3">
    <source>
        <dbReference type="ARBA" id="ARBA00022676"/>
    </source>
</evidence>
<proteinExistence type="inferred from homology"/>
<feature type="transmembrane region" description="Helical" evidence="6">
    <location>
        <begin position="234"/>
        <end position="254"/>
    </location>
</feature>
<name>A0A0N5BJT3_STREA</name>
<evidence type="ECO:0000313" key="8">
    <source>
        <dbReference type="WBParaSite" id="SPAL_0000620200.1"/>
    </source>
</evidence>